<dbReference type="Gene3D" id="1.10.1740.10">
    <property type="match status" value="1"/>
</dbReference>
<dbReference type="InterPro" id="IPR007627">
    <property type="entry name" value="RNA_pol_sigma70_r2"/>
</dbReference>
<protein>
    <submittedName>
        <fullName evidence="7">RNA polymerase sigma-70 factor</fullName>
    </submittedName>
</protein>
<dbReference type="AlphaFoldDB" id="A0A5M8QYF6"/>
<name>A0A5M8QYF6_9BACT</name>
<dbReference type="Gene3D" id="1.10.10.10">
    <property type="entry name" value="Winged helix-like DNA-binding domain superfamily/Winged helix DNA-binding domain"/>
    <property type="match status" value="1"/>
</dbReference>
<dbReference type="InterPro" id="IPR013249">
    <property type="entry name" value="RNA_pol_sigma70_r4_t2"/>
</dbReference>
<dbReference type="InterPro" id="IPR014284">
    <property type="entry name" value="RNA_pol_sigma-70_dom"/>
</dbReference>
<keyword evidence="4" id="KW-0804">Transcription</keyword>
<dbReference type="InterPro" id="IPR036388">
    <property type="entry name" value="WH-like_DNA-bd_sf"/>
</dbReference>
<evidence type="ECO:0000256" key="3">
    <source>
        <dbReference type="ARBA" id="ARBA00023082"/>
    </source>
</evidence>
<organism evidence="7 8">
    <name type="scientific">Dyadobacter flavalbus</name>
    <dbReference type="NCBI Taxonomy" id="2579942"/>
    <lineage>
        <taxon>Bacteria</taxon>
        <taxon>Pseudomonadati</taxon>
        <taxon>Bacteroidota</taxon>
        <taxon>Cytophagia</taxon>
        <taxon>Cytophagales</taxon>
        <taxon>Spirosomataceae</taxon>
        <taxon>Dyadobacter</taxon>
    </lineage>
</organism>
<evidence type="ECO:0000259" key="5">
    <source>
        <dbReference type="Pfam" id="PF04542"/>
    </source>
</evidence>
<dbReference type="OrthoDB" id="799938at2"/>
<feature type="domain" description="RNA polymerase sigma-70 region 2" evidence="5">
    <location>
        <begin position="28"/>
        <end position="94"/>
    </location>
</feature>
<dbReference type="GO" id="GO:0016987">
    <property type="term" value="F:sigma factor activity"/>
    <property type="evidence" value="ECO:0007669"/>
    <property type="project" value="UniProtKB-KW"/>
</dbReference>
<gene>
    <name evidence="7" type="ORF">FEM33_10760</name>
</gene>
<dbReference type="GO" id="GO:0006352">
    <property type="term" value="P:DNA-templated transcription initiation"/>
    <property type="evidence" value="ECO:0007669"/>
    <property type="project" value="InterPro"/>
</dbReference>
<dbReference type="InterPro" id="IPR013325">
    <property type="entry name" value="RNA_pol_sigma_r2"/>
</dbReference>
<dbReference type="Pfam" id="PF04542">
    <property type="entry name" value="Sigma70_r2"/>
    <property type="match status" value="1"/>
</dbReference>
<accession>A0A5M8QYF6</accession>
<proteinExistence type="inferred from homology"/>
<dbReference type="CDD" id="cd06171">
    <property type="entry name" value="Sigma70_r4"/>
    <property type="match status" value="1"/>
</dbReference>
<dbReference type="Proteomes" id="UP000323994">
    <property type="component" value="Unassembled WGS sequence"/>
</dbReference>
<evidence type="ECO:0000256" key="4">
    <source>
        <dbReference type="ARBA" id="ARBA00023163"/>
    </source>
</evidence>
<reference evidence="7 8" key="1">
    <citation type="submission" date="2019-05" db="EMBL/GenBank/DDBJ databases">
        <authorList>
            <person name="Qu J.-H."/>
        </authorList>
    </citation>
    <scope>NUCLEOTIDE SEQUENCE [LARGE SCALE GENOMIC DNA]</scope>
    <source>
        <strain evidence="7 8">NS28</strain>
    </source>
</reference>
<dbReference type="InterPro" id="IPR013324">
    <property type="entry name" value="RNA_pol_sigma_r3/r4-like"/>
</dbReference>
<dbReference type="RefSeq" id="WP_138279453.1">
    <property type="nucleotide sequence ID" value="NZ_VBSN01000032.1"/>
</dbReference>
<evidence type="ECO:0000313" key="7">
    <source>
        <dbReference type="EMBL" id="KAA6439754.1"/>
    </source>
</evidence>
<dbReference type="SUPFAM" id="SSF88659">
    <property type="entry name" value="Sigma3 and sigma4 domains of RNA polymerase sigma factors"/>
    <property type="match status" value="1"/>
</dbReference>
<evidence type="ECO:0000256" key="1">
    <source>
        <dbReference type="ARBA" id="ARBA00010641"/>
    </source>
</evidence>
<dbReference type="NCBIfam" id="TIGR02937">
    <property type="entry name" value="sigma70-ECF"/>
    <property type="match status" value="1"/>
</dbReference>
<comment type="caution">
    <text evidence="7">The sequence shown here is derived from an EMBL/GenBank/DDBJ whole genome shotgun (WGS) entry which is preliminary data.</text>
</comment>
<dbReference type="PANTHER" id="PTHR43133:SF46">
    <property type="entry name" value="RNA POLYMERASE SIGMA-70 FACTOR ECF SUBFAMILY"/>
    <property type="match status" value="1"/>
</dbReference>
<dbReference type="Pfam" id="PF08281">
    <property type="entry name" value="Sigma70_r4_2"/>
    <property type="match status" value="1"/>
</dbReference>
<keyword evidence="2" id="KW-0805">Transcription regulation</keyword>
<dbReference type="EMBL" id="VBSN01000032">
    <property type="protein sequence ID" value="KAA6439754.1"/>
    <property type="molecule type" value="Genomic_DNA"/>
</dbReference>
<evidence type="ECO:0000259" key="6">
    <source>
        <dbReference type="Pfam" id="PF08281"/>
    </source>
</evidence>
<sequence>MTGSLPEVDADLLHGLREGDEAAFAAIYQLCAPALYRRLLRLLKDVAITEEILQDVFLKLWEHRRRIEPARGFRTYLYRMADNRAIDAFRKISRDKNLQQELWASDIGSYVQEDELFNTKDDYQLVADAIDQLSPKRRQVLILCKLEDKSYREVADLMGISVSTVSNQLVKAIKEIKSYVNRSAGNHSSAVVLFMSVFENN</sequence>
<dbReference type="GO" id="GO:0003677">
    <property type="term" value="F:DNA binding"/>
    <property type="evidence" value="ECO:0007669"/>
    <property type="project" value="InterPro"/>
</dbReference>
<evidence type="ECO:0000256" key="2">
    <source>
        <dbReference type="ARBA" id="ARBA00023015"/>
    </source>
</evidence>
<dbReference type="SUPFAM" id="SSF88946">
    <property type="entry name" value="Sigma2 domain of RNA polymerase sigma factors"/>
    <property type="match status" value="1"/>
</dbReference>
<feature type="domain" description="RNA polymerase sigma factor 70 region 4 type 2" evidence="6">
    <location>
        <begin position="124"/>
        <end position="175"/>
    </location>
</feature>
<keyword evidence="8" id="KW-1185">Reference proteome</keyword>
<evidence type="ECO:0000313" key="8">
    <source>
        <dbReference type="Proteomes" id="UP000323994"/>
    </source>
</evidence>
<dbReference type="NCBIfam" id="TIGR02985">
    <property type="entry name" value="Sig70_bacteroi1"/>
    <property type="match status" value="1"/>
</dbReference>
<dbReference type="InterPro" id="IPR039425">
    <property type="entry name" value="RNA_pol_sigma-70-like"/>
</dbReference>
<keyword evidence="3" id="KW-0731">Sigma factor</keyword>
<dbReference type="InterPro" id="IPR014327">
    <property type="entry name" value="RNA_pol_sigma70_bacteroid"/>
</dbReference>
<comment type="similarity">
    <text evidence="1">Belongs to the sigma-70 factor family. ECF subfamily.</text>
</comment>
<dbReference type="PANTHER" id="PTHR43133">
    <property type="entry name" value="RNA POLYMERASE ECF-TYPE SIGMA FACTO"/>
    <property type="match status" value="1"/>
</dbReference>